<dbReference type="AlphaFoldDB" id="A0AAV7AW59"/>
<protein>
    <submittedName>
        <fullName evidence="1">Uncharacterized protein</fullName>
    </submittedName>
</protein>
<gene>
    <name evidence="1" type="ORF">GDO81_012834</name>
</gene>
<organism evidence="1 2">
    <name type="scientific">Engystomops pustulosus</name>
    <name type="common">Tungara frog</name>
    <name type="synonym">Physalaemus pustulosus</name>
    <dbReference type="NCBI Taxonomy" id="76066"/>
    <lineage>
        <taxon>Eukaryota</taxon>
        <taxon>Metazoa</taxon>
        <taxon>Chordata</taxon>
        <taxon>Craniata</taxon>
        <taxon>Vertebrata</taxon>
        <taxon>Euteleostomi</taxon>
        <taxon>Amphibia</taxon>
        <taxon>Batrachia</taxon>
        <taxon>Anura</taxon>
        <taxon>Neobatrachia</taxon>
        <taxon>Hyloidea</taxon>
        <taxon>Leptodactylidae</taxon>
        <taxon>Leiuperinae</taxon>
        <taxon>Engystomops</taxon>
    </lineage>
</organism>
<name>A0AAV7AW59_ENGPU</name>
<reference evidence="1" key="1">
    <citation type="thesis" date="2020" institute="ProQuest LLC" country="789 East Eisenhower Parkway, Ann Arbor, MI, USA">
        <title>Comparative Genomics and Chromosome Evolution.</title>
        <authorList>
            <person name="Mudd A.B."/>
        </authorList>
    </citation>
    <scope>NUCLEOTIDE SEQUENCE</scope>
    <source>
        <strain evidence="1">237g6f4</strain>
        <tissue evidence="1">Blood</tissue>
    </source>
</reference>
<keyword evidence="2" id="KW-1185">Reference proteome</keyword>
<evidence type="ECO:0000313" key="1">
    <source>
        <dbReference type="EMBL" id="KAG8565407.1"/>
    </source>
</evidence>
<accession>A0AAV7AW59</accession>
<dbReference type="EMBL" id="WNYA01000006">
    <property type="protein sequence ID" value="KAG8565407.1"/>
    <property type="molecule type" value="Genomic_DNA"/>
</dbReference>
<comment type="caution">
    <text evidence="1">The sequence shown here is derived from an EMBL/GenBank/DDBJ whole genome shotgun (WGS) entry which is preliminary data.</text>
</comment>
<proteinExistence type="predicted"/>
<dbReference type="Proteomes" id="UP000824782">
    <property type="component" value="Unassembled WGS sequence"/>
</dbReference>
<evidence type="ECO:0000313" key="2">
    <source>
        <dbReference type="Proteomes" id="UP000824782"/>
    </source>
</evidence>
<sequence length="82" mass="9428">MRCCLYPPDCSVYCLFRKDNVTRGFLNFYTEDILVRHMSTCSLEIGESCSTIFSHCTVDSTLTFFWSHHSPFQISRSAGNCI</sequence>